<evidence type="ECO:0000313" key="1">
    <source>
        <dbReference type="EMBL" id="MCP1384202.1"/>
    </source>
</evidence>
<dbReference type="EMBL" id="JAMZEL010000007">
    <property type="protein sequence ID" value="MCP1384202.1"/>
    <property type="molecule type" value="Genomic_DNA"/>
</dbReference>
<organism evidence="1 2">
    <name type="scientific">Runella salmonicolor</name>
    <dbReference type="NCBI Taxonomy" id="2950278"/>
    <lineage>
        <taxon>Bacteria</taxon>
        <taxon>Pseudomonadati</taxon>
        <taxon>Bacteroidota</taxon>
        <taxon>Cytophagia</taxon>
        <taxon>Cytophagales</taxon>
        <taxon>Spirosomataceae</taxon>
        <taxon>Runella</taxon>
    </lineage>
</organism>
<name>A0ABT1FR54_9BACT</name>
<comment type="caution">
    <text evidence="1">The sequence shown here is derived from an EMBL/GenBank/DDBJ whole genome shotgun (WGS) entry which is preliminary data.</text>
</comment>
<evidence type="ECO:0008006" key="3">
    <source>
        <dbReference type="Google" id="ProtNLM"/>
    </source>
</evidence>
<gene>
    <name evidence="1" type="ORF">NCI00_17280</name>
</gene>
<protein>
    <recommendedName>
        <fullName evidence="3">Abi-like protein</fullName>
    </recommendedName>
</protein>
<accession>A0ABT1FR54</accession>
<keyword evidence="2" id="KW-1185">Reference proteome</keyword>
<dbReference type="RefSeq" id="WP_253529573.1">
    <property type="nucleotide sequence ID" value="NZ_JAMZEL010000007.1"/>
</dbReference>
<reference evidence="1 2" key="1">
    <citation type="submission" date="2022-06" db="EMBL/GenBank/DDBJ databases">
        <title>Runella sp. S5 genome sequencing.</title>
        <authorList>
            <person name="Park S."/>
        </authorList>
    </citation>
    <scope>NUCLEOTIDE SEQUENCE [LARGE SCALE GENOMIC DNA]</scope>
    <source>
        <strain evidence="1 2">S5</strain>
    </source>
</reference>
<evidence type="ECO:0000313" key="2">
    <source>
        <dbReference type="Proteomes" id="UP001204772"/>
    </source>
</evidence>
<proteinExistence type="predicted"/>
<sequence length="225" mass="26348">MKSEIRNKYLSRVRFNRYLSATANNSKRAERLYNANIRLSQAFHPILSQFEVVFRNGINNVLSTYFTDNEWIINQKNGFMNDTSVRPKLYLRKCVEKTERMLSDRHIPPTSGKIISDQTFGFWTAFFSTPYYPLVGGRPIQVFAHKPAAENRSSIFQKLEDIRMLRNRINHCEPICFNNHHIDCTNVLSVRNSIIDLASWIDPELTPFFKKIDNTQNKINQILTI</sequence>
<dbReference type="Proteomes" id="UP001204772">
    <property type="component" value="Unassembled WGS sequence"/>
</dbReference>